<dbReference type="RefSeq" id="WP_045362672.1">
    <property type="nucleotide sequence ID" value="NZ_BBPA01000075.1"/>
</dbReference>
<dbReference type="InterPro" id="IPR019734">
    <property type="entry name" value="TPR_rpt"/>
</dbReference>
<dbReference type="Pfam" id="PF13432">
    <property type="entry name" value="TPR_16"/>
    <property type="match status" value="1"/>
</dbReference>
<feature type="chain" id="PRO_5001993331" evidence="2">
    <location>
        <begin position="24"/>
        <end position="293"/>
    </location>
</feature>
<evidence type="ECO:0000256" key="2">
    <source>
        <dbReference type="SAM" id="SignalP"/>
    </source>
</evidence>
<dbReference type="Pfam" id="PF13181">
    <property type="entry name" value="TPR_8"/>
    <property type="match status" value="1"/>
</dbReference>
<evidence type="ECO:0000313" key="3">
    <source>
        <dbReference type="EMBL" id="GAL95762.1"/>
    </source>
</evidence>
<feature type="signal peptide" evidence="2">
    <location>
        <begin position="1"/>
        <end position="23"/>
    </location>
</feature>
<keyword evidence="1" id="KW-0802">TPR repeat</keyword>
<sequence length="293" mass="32497">MPKLQLIVSLLIFFVAGSPPAFSQALLPYAIEPELEQMEQAGIEMAEDAIQLARFRRTDAALGRAKLAVQLAPHLYQTWFILGSLYLQDDQVQPGIQALNQSLSLAPADAQANIKFSLGSAYFQNQDYKSAIAQIEAGLQMKPDISPALFDLGNSYLKLAQYPAAIAAYEKAVSQDKNFWPAINNIGLVKYEQGDKEAALKDWRAALKIDPKQAEPQLAIAVAIYSQGKTEEGIKLAQAALTSDSRYVSLEFLGENLWGQRLLQDTEKMFNHPKMKDFIARLPKPTPEPEEEN</sequence>
<evidence type="ECO:0000313" key="4">
    <source>
        <dbReference type="Proteomes" id="UP000030321"/>
    </source>
</evidence>
<dbReference type="SUPFAM" id="SSF48452">
    <property type="entry name" value="TPR-like"/>
    <property type="match status" value="2"/>
</dbReference>
<name>A0A0A1W109_MICAE</name>
<accession>A0A0A1W109</accession>
<dbReference type="PROSITE" id="PS50005">
    <property type="entry name" value="TPR"/>
    <property type="match status" value="4"/>
</dbReference>
<feature type="repeat" description="TPR" evidence="1">
    <location>
        <begin position="76"/>
        <end position="109"/>
    </location>
</feature>
<feature type="repeat" description="TPR" evidence="1">
    <location>
        <begin position="146"/>
        <end position="179"/>
    </location>
</feature>
<dbReference type="InterPro" id="IPR011990">
    <property type="entry name" value="TPR-like_helical_dom_sf"/>
</dbReference>
<dbReference type="SMART" id="SM00028">
    <property type="entry name" value="TPR"/>
    <property type="match status" value="5"/>
</dbReference>
<dbReference type="Proteomes" id="UP000030321">
    <property type="component" value="Unassembled WGS sequence"/>
</dbReference>
<dbReference type="Pfam" id="PF13414">
    <property type="entry name" value="TPR_11"/>
    <property type="match status" value="1"/>
</dbReference>
<keyword evidence="2" id="KW-0732">Signal</keyword>
<dbReference type="AlphaFoldDB" id="A0A0A1W109"/>
<comment type="caution">
    <text evidence="3">The sequence shown here is derived from an EMBL/GenBank/DDBJ whole genome shotgun (WGS) entry which is preliminary data.</text>
</comment>
<feature type="repeat" description="TPR" evidence="1">
    <location>
        <begin position="112"/>
        <end position="145"/>
    </location>
</feature>
<organism evidence="3 4">
    <name type="scientific">Microcystis aeruginosa NIES-44</name>
    <dbReference type="NCBI Taxonomy" id="449439"/>
    <lineage>
        <taxon>Bacteria</taxon>
        <taxon>Bacillati</taxon>
        <taxon>Cyanobacteriota</taxon>
        <taxon>Cyanophyceae</taxon>
        <taxon>Oscillatoriophycideae</taxon>
        <taxon>Chroococcales</taxon>
        <taxon>Microcystaceae</taxon>
        <taxon>Microcystis</taxon>
    </lineage>
</organism>
<dbReference type="Gene3D" id="1.25.40.10">
    <property type="entry name" value="Tetratricopeptide repeat domain"/>
    <property type="match status" value="2"/>
</dbReference>
<dbReference type="EMBL" id="BBPA01000075">
    <property type="protein sequence ID" value="GAL95762.1"/>
    <property type="molecule type" value="Genomic_DNA"/>
</dbReference>
<feature type="repeat" description="TPR" evidence="1">
    <location>
        <begin position="180"/>
        <end position="213"/>
    </location>
</feature>
<dbReference type="PANTHER" id="PTHR12558">
    <property type="entry name" value="CELL DIVISION CYCLE 16,23,27"/>
    <property type="match status" value="1"/>
</dbReference>
<protein>
    <submittedName>
        <fullName evidence="3">Uncharacterized protein</fullName>
    </submittedName>
</protein>
<evidence type="ECO:0000256" key="1">
    <source>
        <dbReference type="PROSITE-ProRule" id="PRU00339"/>
    </source>
</evidence>
<dbReference type="PANTHER" id="PTHR12558:SF13">
    <property type="entry name" value="CELL DIVISION CYCLE PROTEIN 27 HOMOLOG"/>
    <property type="match status" value="1"/>
</dbReference>
<reference evidence="4" key="1">
    <citation type="journal article" date="2015" name="Genome">
        <title>Whole Genome Sequence of the Non-Microcystin-Producing Microcystis aeruginosa Strain NIES-44.</title>
        <authorList>
            <person name="Okano K."/>
            <person name="Miyata N."/>
            <person name="Ozaki Y."/>
        </authorList>
    </citation>
    <scope>NUCLEOTIDE SEQUENCE [LARGE SCALE GENOMIC DNA]</scope>
    <source>
        <strain evidence="4">NIES-44</strain>
    </source>
</reference>
<proteinExistence type="predicted"/>
<gene>
    <name evidence="3" type="ORF">N44_04618</name>
</gene>